<dbReference type="PROSITE" id="PS50893">
    <property type="entry name" value="ABC_TRANSPORTER_2"/>
    <property type="match status" value="1"/>
</dbReference>
<comment type="caution">
    <text evidence="5">The sequence shown here is derived from an EMBL/GenBank/DDBJ whole genome shotgun (WGS) entry which is preliminary data.</text>
</comment>
<accession>A0ABW8ER55</accession>
<evidence type="ECO:0000256" key="2">
    <source>
        <dbReference type="ARBA" id="ARBA00022741"/>
    </source>
</evidence>
<dbReference type="Gene3D" id="3.40.50.300">
    <property type="entry name" value="P-loop containing nucleotide triphosphate hydrolases"/>
    <property type="match status" value="1"/>
</dbReference>
<evidence type="ECO:0000313" key="6">
    <source>
        <dbReference type="Proteomes" id="UP001617351"/>
    </source>
</evidence>
<dbReference type="PROSITE" id="PS00211">
    <property type="entry name" value="ABC_TRANSPORTER_1"/>
    <property type="match status" value="1"/>
</dbReference>
<dbReference type="SMART" id="SM00382">
    <property type="entry name" value="AAA"/>
    <property type="match status" value="1"/>
</dbReference>
<evidence type="ECO:0000259" key="4">
    <source>
        <dbReference type="PROSITE" id="PS50893"/>
    </source>
</evidence>
<name>A0ABW8ER55_STRT5</name>
<gene>
    <name evidence="5" type="ORF">ACIO7M_27090</name>
</gene>
<sequence length="285" mass="29879">MRLEAVGKRYGRGRWVLRDVHVEAPPGEVVAFTGGNGSGKSTLLRIAVGLSRPTRGTVAARPPVVGYVPDRFSPNERMSAAAYLTHMGRIRGLTTSGAAARAGLLLDRLALVGGRHAPLRSLSKGNAQKVALAQALLVEPGLLVLDEPWSGLDADAHGVLAEIMTEVAASGGTVVFTDHRESVTRAGATRTYTVSAGCVSLLGPDSGWAPGTDIVLTAPGRGRAPRDLVWEELDGVRTVDRDAAAVRLRVARESADALLLTALRHGWSVERVAGMPNAAAIGDPR</sequence>
<dbReference type="InterPro" id="IPR003439">
    <property type="entry name" value="ABC_transporter-like_ATP-bd"/>
</dbReference>
<keyword evidence="2" id="KW-0547">Nucleotide-binding</keyword>
<organism evidence="5 6">
    <name type="scientific">Streptomyces toxytricini</name>
    <name type="common">Actinomyces toxytricini</name>
    <dbReference type="NCBI Taxonomy" id="67369"/>
    <lineage>
        <taxon>Bacteria</taxon>
        <taxon>Bacillati</taxon>
        <taxon>Actinomycetota</taxon>
        <taxon>Actinomycetes</taxon>
        <taxon>Kitasatosporales</taxon>
        <taxon>Streptomycetaceae</taxon>
        <taxon>Streptomyces</taxon>
    </lineage>
</organism>
<dbReference type="InterPro" id="IPR003593">
    <property type="entry name" value="AAA+_ATPase"/>
</dbReference>
<evidence type="ECO:0000256" key="1">
    <source>
        <dbReference type="ARBA" id="ARBA00022448"/>
    </source>
</evidence>
<dbReference type="Proteomes" id="UP001617351">
    <property type="component" value="Unassembled WGS sequence"/>
</dbReference>
<dbReference type="InterPro" id="IPR051782">
    <property type="entry name" value="ABC_Transporter_VariousFunc"/>
</dbReference>
<keyword evidence="6" id="KW-1185">Reference proteome</keyword>
<evidence type="ECO:0000313" key="5">
    <source>
        <dbReference type="EMBL" id="MFJ2824756.1"/>
    </source>
</evidence>
<dbReference type="Pfam" id="PF00005">
    <property type="entry name" value="ABC_tran"/>
    <property type="match status" value="1"/>
</dbReference>
<keyword evidence="3 5" id="KW-0067">ATP-binding</keyword>
<dbReference type="RefSeq" id="WP_402385464.1">
    <property type="nucleotide sequence ID" value="NZ_JBIUYY010000013.1"/>
</dbReference>
<dbReference type="PANTHER" id="PTHR42939:SF1">
    <property type="entry name" value="ABC TRANSPORTER ATP-BINDING PROTEIN ALBC-RELATED"/>
    <property type="match status" value="1"/>
</dbReference>
<keyword evidence="1" id="KW-0813">Transport</keyword>
<protein>
    <submittedName>
        <fullName evidence="5">ATP-binding cassette domain-containing protein</fullName>
    </submittedName>
</protein>
<dbReference type="GO" id="GO:0005524">
    <property type="term" value="F:ATP binding"/>
    <property type="evidence" value="ECO:0007669"/>
    <property type="project" value="UniProtKB-KW"/>
</dbReference>
<dbReference type="InterPro" id="IPR017871">
    <property type="entry name" value="ABC_transporter-like_CS"/>
</dbReference>
<proteinExistence type="predicted"/>
<dbReference type="PANTHER" id="PTHR42939">
    <property type="entry name" value="ABC TRANSPORTER ATP-BINDING PROTEIN ALBC-RELATED"/>
    <property type="match status" value="1"/>
</dbReference>
<dbReference type="SUPFAM" id="SSF52540">
    <property type="entry name" value="P-loop containing nucleoside triphosphate hydrolases"/>
    <property type="match status" value="1"/>
</dbReference>
<evidence type="ECO:0000256" key="3">
    <source>
        <dbReference type="ARBA" id="ARBA00022840"/>
    </source>
</evidence>
<dbReference type="EMBL" id="JBIUYY010000013">
    <property type="protein sequence ID" value="MFJ2824756.1"/>
    <property type="molecule type" value="Genomic_DNA"/>
</dbReference>
<feature type="domain" description="ABC transporter" evidence="4">
    <location>
        <begin position="1"/>
        <end position="221"/>
    </location>
</feature>
<reference evidence="5 6" key="1">
    <citation type="submission" date="2024-10" db="EMBL/GenBank/DDBJ databases">
        <title>The Natural Products Discovery Center: Release of the First 8490 Sequenced Strains for Exploring Actinobacteria Biosynthetic Diversity.</title>
        <authorList>
            <person name="Kalkreuter E."/>
            <person name="Kautsar S.A."/>
            <person name="Yang D."/>
            <person name="Bader C.D."/>
            <person name="Teijaro C.N."/>
            <person name="Fluegel L."/>
            <person name="Davis C.M."/>
            <person name="Simpson J.R."/>
            <person name="Lauterbach L."/>
            <person name="Steele A.D."/>
            <person name="Gui C."/>
            <person name="Meng S."/>
            <person name="Li G."/>
            <person name="Viehrig K."/>
            <person name="Ye F."/>
            <person name="Su P."/>
            <person name="Kiefer A.F."/>
            <person name="Nichols A."/>
            <person name="Cepeda A.J."/>
            <person name="Yan W."/>
            <person name="Fan B."/>
            <person name="Jiang Y."/>
            <person name="Adhikari A."/>
            <person name="Zheng C.-J."/>
            <person name="Schuster L."/>
            <person name="Cowan T.M."/>
            <person name="Smanski M.J."/>
            <person name="Chevrette M.G."/>
            <person name="De Carvalho L.P.S."/>
            <person name="Shen B."/>
        </authorList>
    </citation>
    <scope>NUCLEOTIDE SEQUENCE [LARGE SCALE GENOMIC DNA]</scope>
    <source>
        <strain evidence="5 6">NPDC087220</strain>
    </source>
</reference>
<dbReference type="InterPro" id="IPR027417">
    <property type="entry name" value="P-loop_NTPase"/>
</dbReference>